<dbReference type="AlphaFoldDB" id="C7Q5V3"/>
<evidence type="ECO:0000313" key="2">
    <source>
        <dbReference type="EMBL" id="ACU70050.1"/>
    </source>
</evidence>
<name>C7Q5V3_CATAD</name>
<dbReference type="InParanoid" id="C7Q5V3"/>
<dbReference type="STRING" id="479433.Caci_1124"/>
<feature type="compositionally biased region" description="Low complexity" evidence="1">
    <location>
        <begin position="71"/>
        <end position="86"/>
    </location>
</feature>
<dbReference type="KEGG" id="cai:Caci_1124"/>
<protein>
    <submittedName>
        <fullName evidence="2">Uncharacterized protein</fullName>
    </submittedName>
</protein>
<sequence length="138" mass="14041">MIHYRTEAGGGPLLITVNSNARAKAGRRTSRPTAGTAGGADRIGRIPAIHHATIRHEAPSTTRPRSTAPNSAASPRRSHQAAAAAATMWAIVMPDDVPSSDGDPDTPDIPGISSIPGMETGTDDGTDDIAAEDAVAAA</sequence>
<evidence type="ECO:0000313" key="3">
    <source>
        <dbReference type="Proteomes" id="UP000000851"/>
    </source>
</evidence>
<feature type="compositionally biased region" description="Low complexity" evidence="1">
    <location>
        <begin position="108"/>
        <end position="120"/>
    </location>
</feature>
<feature type="compositionally biased region" description="Acidic residues" evidence="1">
    <location>
        <begin position="121"/>
        <end position="131"/>
    </location>
</feature>
<organism evidence="2 3">
    <name type="scientific">Catenulispora acidiphila (strain DSM 44928 / JCM 14897 / NBRC 102108 / NRRL B-24433 / ID139908)</name>
    <dbReference type="NCBI Taxonomy" id="479433"/>
    <lineage>
        <taxon>Bacteria</taxon>
        <taxon>Bacillati</taxon>
        <taxon>Actinomycetota</taxon>
        <taxon>Actinomycetes</taxon>
        <taxon>Catenulisporales</taxon>
        <taxon>Catenulisporaceae</taxon>
        <taxon>Catenulispora</taxon>
    </lineage>
</organism>
<accession>C7Q5V3</accession>
<dbReference type="EMBL" id="CP001700">
    <property type="protein sequence ID" value="ACU70050.1"/>
    <property type="molecule type" value="Genomic_DNA"/>
</dbReference>
<gene>
    <name evidence="2" type="ordered locus">Caci_1124</name>
</gene>
<reference evidence="2 3" key="1">
    <citation type="journal article" date="2009" name="Stand. Genomic Sci.">
        <title>Complete genome sequence of Catenulispora acidiphila type strain (ID 139908).</title>
        <authorList>
            <person name="Copeland A."/>
            <person name="Lapidus A."/>
            <person name="Glavina Del Rio T."/>
            <person name="Nolan M."/>
            <person name="Lucas S."/>
            <person name="Chen F."/>
            <person name="Tice H."/>
            <person name="Cheng J.F."/>
            <person name="Bruce D."/>
            <person name="Goodwin L."/>
            <person name="Pitluck S."/>
            <person name="Mikhailova N."/>
            <person name="Pati A."/>
            <person name="Ivanova N."/>
            <person name="Mavromatis K."/>
            <person name="Chen A."/>
            <person name="Palaniappan K."/>
            <person name="Chain P."/>
            <person name="Land M."/>
            <person name="Hauser L."/>
            <person name="Chang Y.J."/>
            <person name="Jeffries C.D."/>
            <person name="Chertkov O."/>
            <person name="Brettin T."/>
            <person name="Detter J.C."/>
            <person name="Han C."/>
            <person name="Ali Z."/>
            <person name="Tindall B.J."/>
            <person name="Goker M."/>
            <person name="Bristow J."/>
            <person name="Eisen J.A."/>
            <person name="Markowitz V."/>
            <person name="Hugenholtz P."/>
            <person name="Kyrpides N.C."/>
            <person name="Klenk H.P."/>
        </authorList>
    </citation>
    <scope>NUCLEOTIDE SEQUENCE [LARGE SCALE GENOMIC DNA]</scope>
    <source>
        <strain evidence="3">DSM 44928 / JCM 14897 / NBRC 102108 / NRRL B-24433 / ID139908</strain>
    </source>
</reference>
<proteinExistence type="predicted"/>
<dbReference type="Proteomes" id="UP000000851">
    <property type="component" value="Chromosome"/>
</dbReference>
<feature type="compositionally biased region" description="Polar residues" evidence="1">
    <location>
        <begin position="59"/>
        <end position="70"/>
    </location>
</feature>
<feature type="region of interest" description="Disordered" evidence="1">
    <location>
        <begin position="20"/>
        <end position="138"/>
    </location>
</feature>
<dbReference type="HOGENOM" id="CLU_1851512_0_0_11"/>
<evidence type="ECO:0000256" key="1">
    <source>
        <dbReference type="SAM" id="MobiDB-lite"/>
    </source>
</evidence>
<keyword evidence="3" id="KW-1185">Reference proteome</keyword>